<evidence type="ECO:0000256" key="1">
    <source>
        <dbReference type="ARBA" id="ARBA00004651"/>
    </source>
</evidence>
<evidence type="ECO:0000256" key="7">
    <source>
        <dbReference type="RuleBase" id="RU366058"/>
    </source>
</evidence>
<evidence type="ECO:0000313" key="11">
    <source>
        <dbReference type="Proteomes" id="UP001611548"/>
    </source>
</evidence>
<dbReference type="EMBL" id="JBIRWE010000008">
    <property type="protein sequence ID" value="MFI1966317.1"/>
    <property type="molecule type" value="Genomic_DNA"/>
</dbReference>
<dbReference type="InterPro" id="IPR015414">
    <property type="entry name" value="TMEM64"/>
</dbReference>
<evidence type="ECO:0000256" key="3">
    <source>
        <dbReference type="ARBA" id="ARBA00022475"/>
    </source>
</evidence>
<comment type="similarity">
    <text evidence="2 7">Belongs to the TVP38/TMEM64 family.</text>
</comment>
<feature type="transmembrane region" description="Helical" evidence="7">
    <location>
        <begin position="170"/>
        <end position="189"/>
    </location>
</feature>
<name>A0ABW7UXG4_9ACTN</name>
<keyword evidence="3 7" id="KW-1003">Cell membrane</keyword>
<comment type="caution">
    <text evidence="10">The sequence shown here is derived from an EMBL/GenBank/DDBJ whole genome shotgun (WGS) entry which is preliminary data.</text>
</comment>
<sequence length="273" mass="28261">MSVPAPPRPAAARLLSPRFRLALLLVLLAAAATAAVVLEPQRLFAPGRGGWPVSGGAAVVLFAAAYGLATVAFVPRPVLNVAAGALFGSQFGTAAAIVGTVLGAGIAFGLGRSLGQEALRPMLRGRWLRAADRQLSRHGFRSMLAIRLFPAVPFAGANYCAAVSRMSWPAFLLATGIGSVPNTAAYVIAGSKASDPGSPAFLFSTGFIVVTGLAGLAFAWRERRRLRRARTHGAAGPVRRAGPEPVRPLGEAEFEGGEHRQATPAVRAATGRP</sequence>
<dbReference type="Proteomes" id="UP001611548">
    <property type="component" value="Unassembled WGS sequence"/>
</dbReference>
<feature type="transmembrane region" description="Helical" evidence="7">
    <location>
        <begin position="50"/>
        <end position="74"/>
    </location>
</feature>
<reference evidence="10 11" key="1">
    <citation type="submission" date="2024-10" db="EMBL/GenBank/DDBJ databases">
        <title>The Natural Products Discovery Center: Release of the First 8490 Sequenced Strains for Exploring Actinobacteria Biosynthetic Diversity.</title>
        <authorList>
            <person name="Kalkreuter E."/>
            <person name="Kautsar S.A."/>
            <person name="Yang D."/>
            <person name="Bader C.D."/>
            <person name="Teijaro C.N."/>
            <person name="Fluegel L."/>
            <person name="Davis C.M."/>
            <person name="Simpson J.R."/>
            <person name="Lauterbach L."/>
            <person name="Steele A.D."/>
            <person name="Gui C."/>
            <person name="Meng S."/>
            <person name="Li G."/>
            <person name="Viehrig K."/>
            <person name="Ye F."/>
            <person name="Su P."/>
            <person name="Kiefer A.F."/>
            <person name="Nichols A."/>
            <person name="Cepeda A.J."/>
            <person name="Yan W."/>
            <person name="Fan B."/>
            <person name="Jiang Y."/>
            <person name="Adhikari A."/>
            <person name="Zheng C.-J."/>
            <person name="Schuster L."/>
            <person name="Cowan T.M."/>
            <person name="Smanski M.J."/>
            <person name="Chevrette M.G."/>
            <person name="De Carvalho L.P.S."/>
            <person name="Shen B."/>
        </authorList>
    </citation>
    <scope>NUCLEOTIDE SEQUENCE [LARGE SCALE GENOMIC DNA]</scope>
    <source>
        <strain evidence="10 11">NPDC020327</strain>
    </source>
</reference>
<evidence type="ECO:0000313" key="10">
    <source>
        <dbReference type="EMBL" id="MFI1966317.1"/>
    </source>
</evidence>
<comment type="subcellular location">
    <subcellularLocation>
        <location evidence="1 7">Cell membrane</location>
        <topology evidence="1 7">Multi-pass membrane protein</topology>
    </subcellularLocation>
</comment>
<feature type="transmembrane region" description="Helical" evidence="7">
    <location>
        <begin position="201"/>
        <end position="220"/>
    </location>
</feature>
<dbReference type="PANTHER" id="PTHR12677:SF59">
    <property type="entry name" value="GOLGI APPARATUS MEMBRANE PROTEIN TVP38-RELATED"/>
    <property type="match status" value="1"/>
</dbReference>
<proteinExistence type="inferred from homology"/>
<dbReference type="Pfam" id="PF09335">
    <property type="entry name" value="VTT_dom"/>
    <property type="match status" value="1"/>
</dbReference>
<keyword evidence="6 7" id="KW-0472">Membrane</keyword>
<feature type="transmembrane region" description="Helical" evidence="7">
    <location>
        <begin position="144"/>
        <end position="163"/>
    </location>
</feature>
<evidence type="ECO:0000256" key="8">
    <source>
        <dbReference type="SAM" id="MobiDB-lite"/>
    </source>
</evidence>
<keyword evidence="4 7" id="KW-0812">Transmembrane</keyword>
<protein>
    <recommendedName>
        <fullName evidence="7">TVP38/TMEM64 family membrane protein</fullName>
    </recommendedName>
</protein>
<feature type="region of interest" description="Disordered" evidence="8">
    <location>
        <begin position="229"/>
        <end position="273"/>
    </location>
</feature>
<dbReference type="PANTHER" id="PTHR12677">
    <property type="entry name" value="GOLGI APPARATUS MEMBRANE PROTEIN TVP38-RELATED"/>
    <property type="match status" value="1"/>
</dbReference>
<dbReference type="RefSeq" id="WP_398718976.1">
    <property type="nucleotide sequence ID" value="NZ_JBIRWE010000008.1"/>
</dbReference>
<keyword evidence="5 7" id="KW-1133">Transmembrane helix</keyword>
<evidence type="ECO:0000259" key="9">
    <source>
        <dbReference type="Pfam" id="PF09335"/>
    </source>
</evidence>
<feature type="transmembrane region" description="Helical" evidence="7">
    <location>
        <begin position="86"/>
        <end position="110"/>
    </location>
</feature>
<feature type="domain" description="VTT" evidence="9">
    <location>
        <begin position="74"/>
        <end position="191"/>
    </location>
</feature>
<evidence type="ECO:0000256" key="5">
    <source>
        <dbReference type="ARBA" id="ARBA00022989"/>
    </source>
</evidence>
<accession>A0ABW7UXG4</accession>
<gene>
    <name evidence="10" type="ORF">ACH429_19785</name>
</gene>
<dbReference type="InterPro" id="IPR032816">
    <property type="entry name" value="VTT_dom"/>
</dbReference>
<evidence type="ECO:0000256" key="4">
    <source>
        <dbReference type="ARBA" id="ARBA00022692"/>
    </source>
</evidence>
<evidence type="ECO:0000256" key="6">
    <source>
        <dbReference type="ARBA" id="ARBA00023136"/>
    </source>
</evidence>
<keyword evidence="11" id="KW-1185">Reference proteome</keyword>
<organism evidence="10 11">
    <name type="scientific">Streptomyces pathocidini</name>
    <dbReference type="NCBI Taxonomy" id="1650571"/>
    <lineage>
        <taxon>Bacteria</taxon>
        <taxon>Bacillati</taxon>
        <taxon>Actinomycetota</taxon>
        <taxon>Actinomycetes</taxon>
        <taxon>Kitasatosporales</taxon>
        <taxon>Streptomycetaceae</taxon>
        <taxon>Streptomyces</taxon>
    </lineage>
</organism>
<evidence type="ECO:0000256" key="2">
    <source>
        <dbReference type="ARBA" id="ARBA00008640"/>
    </source>
</evidence>